<feature type="binding site" evidence="6">
    <location>
        <position position="118"/>
    </location>
    <ligand>
        <name>Zn(2+)</name>
        <dbReference type="ChEBI" id="CHEBI:29105"/>
    </ligand>
</feature>
<dbReference type="CDD" id="cd03379">
    <property type="entry name" value="beta_CA_cladeD"/>
    <property type="match status" value="1"/>
</dbReference>
<dbReference type="SUPFAM" id="SSF53056">
    <property type="entry name" value="beta-carbonic anhydrase, cab"/>
    <property type="match status" value="1"/>
</dbReference>
<dbReference type="AlphaFoldDB" id="A0A0H3N4P6"/>
<evidence type="ECO:0000313" key="8">
    <source>
        <dbReference type="Proteomes" id="UP000002068"/>
    </source>
</evidence>
<feature type="binding site" evidence="6">
    <location>
        <position position="60"/>
    </location>
    <ligand>
        <name>Zn(2+)</name>
        <dbReference type="ChEBI" id="CHEBI:29105"/>
    </ligand>
</feature>
<dbReference type="GO" id="GO:0004089">
    <property type="term" value="F:carbonate dehydratase activity"/>
    <property type="evidence" value="ECO:0007669"/>
    <property type="project" value="UniProtKB-EC"/>
</dbReference>
<evidence type="ECO:0000256" key="2">
    <source>
        <dbReference type="ARBA" id="ARBA00012925"/>
    </source>
</evidence>
<dbReference type="SMART" id="SM00947">
    <property type="entry name" value="Pro_CA"/>
    <property type="match status" value="1"/>
</dbReference>
<comment type="cofactor">
    <cofactor evidence="6">
        <name>Zn(2+)</name>
        <dbReference type="ChEBI" id="CHEBI:29105"/>
    </cofactor>
    <text evidence="6">Binds 1 zinc ion per subunit.</text>
</comment>
<dbReference type="Pfam" id="PF00484">
    <property type="entry name" value="Pro_CA"/>
    <property type="match status" value="1"/>
</dbReference>
<name>A0A0H3N4P6_CLODC</name>
<dbReference type="EC" id="4.2.1.1" evidence="2"/>
<reference evidence="7 8" key="1">
    <citation type="journal article" date="2009" name="Genome Biol.">
        <title>Comparative genome and phenotypic analysis of Clostridium difficile 027 strains provides insight into the evolution of a hypervirulent bacterium.</title>
        <authorList>
            <person name="Stabler R.A."/>
            <person name="He M."/>
            <person name="Dawson L."/>
            <person name="Martin M."/>
            <person name="Valiente E."/>
            <person name="Corton C."/>
            <person name="Lawley T.D."/>
            <person name="Sebaihia M."/>
            <person name="Quail M.A."/>
            <person name="Rose G."/>
            <person name="Gerding D.N."/>
            <person name="Gibert M."/>
            <person name="Popoff M.R."/>
            <person name="Parkhill J."/>
            <person name="Dougan G."/>
            <person name="Wren B.W."/>
        </authorList>
    </citation>
    <scope>NUCLEOTIDE SEQUENCE [LARGE SCALE GENOMIC DNA]</scope>
    <source>
        <strain evidence="7 8">CD196</strain>
    </source>
</reference>
<evidence type="ECO:0000256" key="3">
    <source>
        <dbReference type="ARBA" id="ARBA00022723"/>
    </source>
</evidence>
<proteinExistence type="inferred from homology"/>
<accession>A0A0H3N4P6</accession>
<dbReference type="InterPro" id="IPR036874">
    <property type="entry name" value="Carbonic_anhydrase_sf"/>
</dbReference>
<gene>
    <name evidence="7" type="ordered locus">CD196_2077</name>
</gene>
<keyword evidence="4 6" id="KW-0862">Zinc</keyword>
<keyword evidence="3 6" id="KW-0479">Metal-binding</keyword>
<dbReference type="GO" id="GO:0008270">
    <property type="term" value="F:zinc ion binding"/>
    <property type="evidence" value="ECO:0007669"/>
    <property type="project" value="InterPro"/>
</dbReference>
<dbReference type="KEGG" id="cdc:CD196_2077"/>
<dbReference type="Gene3D" id="3.40.1050.10">
    <property type="entry name" value="Carbonic anhydrase"/>
    <property type="match status" value="1"/>
</dbReference>
<feature type="binding site" evidence="6">
    <location>
        <position position="121"/>
    </location>
    <ligand>
        <name>Zn(2+)</name>
        <dbReference type="ChEBI" id="CHEBI:29105"/>
    </ligand>
</feature>
<evidence type="ECO:0000256" key="6">
    <source>
        <dbReference type="PIRSR" id="PIRSR601765-1"/>
    </source>
</evidence>
<sequence>MYILYFNSDIIIKKFLKRVILHMRKLEEILEYNKSFVENKEYEQYVTSKHPNKKIVVLSCMDTRLTELLPKAMNLKNGDVKLIKNAGATIMHPFGSIMRSVLVAIYEFDVDEVMVVGHHGCGMCNVDTDKLLGKILDRGISNDVILTLRSAGIDTKQWLHGFDSAEESVKDSIDLIKGHPLIPDGIIVHGLIISPETGKLDVVVNGYEDK</sequence>
<evidence type="ECO:0000313" key="7">
    <source>
        <dbReference type="EMBL" id="CBA63984.1"/>
    </source>
</evidence>
<evidence type="ECO:0000256" key="4">
    <source>
        <dbReference type="ARBA" id="ARBA00022833"/>
    </source>
</evidence>
<dbReference type="InterPro" id="IPR001765">
    <property type="entry name" value="Carbonic_anhydrase"/>
</dbReference>
<dbReference type="PANTHER" id="PTHR43175:SF3">
    <property type="entry name" value="CARBON DISULFIDE HYDROLASE"/>
    <property type="match status" value="1"/>
</dbReference>
<dbReference type="PANTHER" id="PTHR43175">
    <property type="entry name" value="CARBONIC ANHYDRASE"/>
    <property type="match status" value="1"/>
</dbReference>
<evidence type="ECO:0000256" key="1">
    <source>
        <dbReference type="ARBA" id="ARBA00006217"/>
    </source>
</evidence>
<evidence type="ECO:0000256" key="5">
    <source>
        <dbReference type="ARBA" id="ARBA00048348"/>
    </source>
</evidence>
<dbReference type="Proteomes" id="UP000002068">
    <property type="component" value="Chromosome"/>
</dbReference>
<dbReference type="EMBL" id="FN538970">
    <property type="protein sequence ID" value="CBA63984.1"/>
    <property type="molecule type" value="Genomic_DNA"/>
</dbReference>
<protein>
    <recommendedName>
        <fullName evidence="2">carbonic anhydrase</fullName>
        <ecNumber evidence="2">4.2.1.1</ecNumber>
    </recommendedName>
</protein>
<comment type="similarity">
    <text evidence="1">Belongs to the beta-class carbonic anhydrase family.</text>
</comment>
<comment type="catalytic activity">
    <reaction evidence="5">
        <text>hydrogencarbonate + H(+) = CO2 + H2O</text>
        <dbReference type="Rhea" id="RHEA:10748"/>
        <dbReference type="ChEBI" id="CHEBI:15377"/>
        <dbReference type="ChEBI" id="CHEBI:15378"/>
        <dbReference type="ChEBI" id="CHEBI:16526"/>
        <dbReference type="ChEBI" id="CHEBI:17544"/>
        <dbReference type="EC" id="4.2.1.1"/>
    </reaction>
</comment>
<organism evidence="7 8">
    <name type="scientific">Clostridioides difficile (strain CD196)</name>
    <name type="common">Peptoclostridium difficile</name>
    <dbReference type="NCBI Taxonomy" id="645462"/>
    <lineage>
        <taxon>Bacteria</taxon>
        <taxon>Bacillati</taxon>
        <taxon>Bacillota</taxon>
        <taxon>Clostridia</taxon>
        <taxon>Peptostreptococcales</taxon>
        <taxon>Peptostreptococcaceae</taxon>
        <taxon>Clostridioides</taxon>
    </lineage>
</organism>
<dbReference type="HOGENOM" id="CLU_084253_3_0_9"/>
<feature type="binding site" evidence="6">
    <location>
        <position position="62"/>
    </location>
    <ligand>
        <name>Zn(2+)</name>
        <dbReference type="ChEBI" id="CHEBI:29105"/>
    </ligand>
</feature>